<reference evidence="19" key="1">
    <citation type="journal article" date="2013" name="Science">
        <title>Comparative analysis of bat genomes provides insight into the evolution of flight and immunity.</title>
        <authorList>
            <person name="Zhang G."/>
            <person name="Cowled C."/>
            <person name="Shi Z."/>
            <person name="Huang Z."/>
            <person name="Bishop-Lilly K.A."/>
            <person name="Fang X."/>
            <person name="Wynne J.W."/>
            <person name="Xiong Z."/>
            <person name="Baker M.L."/>
            <person name="Zhao W."/>
            <person name="Tachedjian M."/>
            <person name="Zhu Y."/>
            <person name="Zhou P."/>
            <person name="Jiang X."/>
            <person name="Ng J."/>
            <person name="Yang L."/>
            <person name="Wu L."/>
            <person name="Xiao J."/>
            <person name="Feng Y."/>
            <person name="Chen Y."/>
            <person name="Sun X."/>
            <person name="Zhang Y."/>
            <person name="Marsh G.A."/>
            <person name="Crameri G."/>
            <person name="Broder C.C."/>
            <person name="Frey K.G."/>
            <person name="Wang L.F."/>
            <person name="Wang J."/>
        </authorList>
    </citation>
    <scope>NUCLEOTIDE SEQUENCE [LARGE SCALE GENOMIC DNA]</scope>
</reference>
<dbReference type="FunFam" id="3.30.200.20:FF:000941">
    <property type="entry name" value="Ribosomal protein S6 kinase alpha-3"/>
    <property type="match status" value="1"/>
</dbReference>
<dbReference type="Proteomes" id="UP000010556">
    <property type="component" value="Unassembled WGS sequence"/>
</dbReference>
<keyword evidence="5" id="KW-0597">Phosphoprotein</keyword>
<dbReference type="PROSITE" id="PS51285">
    <property type="entry name" value="AGC_KINASE_CTER"/>
    <property type="match status" value="1"/>
</dbReference>
<dbReference type="InterPro" id="IPR000719">
    <property type="entry name" value="Prot_kinase_dom"/>
</dbReference>
<accession>L5LUR6</accession>
<feature type="binding site" evidence="14 15">
    <location>
        <position position="305"/>
    </location>
    <ligand>
        <name>ATP</name>
        <dbReference type="ChEBI" id="CHEBI:30616"/>
    </ligand>
</feature>
<dbReference type="FunFam" id="3.30.200.20:FF:000066">
    <property type="entry name" value="Ribosomal protein S6 kinase"/>
    <property type="match status" value="1"/>
</dbReference>
<dbReference type="Pfam" id="PF00433">
    <property type="entry name" value="Pkinase_C"/>
    <property type="match status" value="1"/>
</dbReference>
<feature type="domain" description="AGC-kinase C-terminal" evidence="17">
    <location>
        <begin position="176"/>
        <end position="251"/>
    </location>
</feature>
<dbReference type="InterPro" id="IPR017441">
    <property type="entry name" value="Protein_kinase_ATP_BS"/>
</dbReference>
<name>L5LUR6_MYODS</name>
<dbReference type="GO" id="GO:0000287">
    <property type="term" value="F:magnesium ion binding"/>
    <property type="evidence" value="ECO:0007669"/>
    <property type="project" value="InterPro"/>
</dbReference>
<evidence type="ECO:0000256" key="5">
    <source>
        <dbReference type="ARBA" id="ARBA00022553"/>
    </source>
</evidence>
<dbReference type="FunFam" id="3.30.200.20:FF:000943">
    <property type="entry name" value="Non-specific serine/threonine protein kinase"/>
    <property type="match status" value="1"/>
</dbReference>
<keyword evidence="7" id="KW-0677">Repeat</keyword>
<dbReference type="SMART" id="SM00133">
    <property type="entry name" value="S_TK_X"/>
    <property type="match status" value="1"/>
</dbReference>
<evidence type="ECO:0000256" key="12">
    <source>
        <dbReference type="ARBA" id="ARBA00048679"/>
    </source>
</evidence>
<dbReference type="InterPro" id="IPR008271">
    <property type="entry name" value="Ser/Thr_kinase_AS"/>
</dbReference>
<evidence type="ECO:0000256" key="11">
    <source>
        <dbReference type="ARBA" id="ARBA00047899"/>
    </source>
</evidence>
<feature type="binding site" evidence="14">
    <location>
        <begin position="34"/>
        <end position="42"/>
    </location>
    <ligand>
        <name>ATP</name>
        <dbReference type="ChEBI" id="CHEBI:30616"/>
    </ligand>
</feature>
<keyword evidence="8 14" id="KW-0547">Nucleotide-binding</keyword>
<dbReference type="Gene3D" id="3.30.200.20">
    <property type="entry name" value="Phosphorylase Kinase, domain 1"/>
    <property type="match status" value="1"/>
</dbReference>
<evidence type="ECO:0000256" key="8">
    <source>
        <dbReference type="ARBA" id="ARBA00022741"/>
    </source>
</evidence>
<evidence type="ECO:0000259" key="17">
    <source>
        <dbReference type="PROSITE" id="PS51285"/>
    </source>
</evidence>
<evidence type="ECO:0000256" key="14">
    <source>
        <dbReference type="PIRSR" id="PIRSR000606-51"/>
    </source>
</evidence>
<dbReference type="GO" id="GO:0035556">
    <property type="term" value="P:intracellular signal transduction"/>
    <property type="evidence" value="ECO:0007669"/>
    <property type="project" value="InterPro"/>
</dbReference>
<sequence>QQEEGSIKEIAITHHVKEGHEKADPSQFELLKVLGQGSFGKVFLVKKISGSDARQLYAMKVLKKATLKVRDRVRTKMERDILVEVNHPFIVKLHYEEDVKFYLAELALALDHLHSLGIIYRDLKPENILLDEEGHIKLTDFGLSKESIDHEKKAYSFCGTVEYMAPEVVNRRGHTQSADWWSFGVLMKLYRREIHPPFKPATGRPEDTFYFDPEFTAKTPKDSPGIPPSANAHQLFRGFSFVAITSDDESQAMQTVGVHSIVQQLHRNSIQFTDGYEVKEDIGVGSYSVCKRCIHKATNMEFAVKVVHRDLKPSNILYVDESGNPESIRICDFGFAKQLRAENGLLMTPCYTANFVAPEVLKRQGYDAACDIWSLGVLLYTMLTGYTPFANGPDDTPEEILARIGSGKFSLSGGYWNSVSDTAKDLVSKMLHVDPHQRLTAALVLRHPWIVHWDQLPQYQLNRQDAPHLVKGAMAATYSALNRNQSPVLEPVGRSTLAQRRGIKKITSTAL</sequence>
<evidence type="ECO:0000256" key="6">
    <source>
        <dbReference type="ARBA" id="ARBA00022679"/>
    </source>
</evidence>
<keyword evidence="19" id="KW-1185">Reference proteome</keyword>
<dbReference type="GO" id="GO:0004674">
    <property type="term" value="F:protein serine/threonine kinase activity"/>
    <property type="evidence" value="ECO:0007669"/>
    <property type="project" value="UniProtKB-KW"/>
</dbReference>
<evidence type="ECO:0000313" key="19">
    <source>
        <dbReference type="Proteomes" id="UP000010556"/>
    </source>
</evidence>
<keyword evidence="9 18" id="KW-0418">Kinase</keyword>
<dbReference type="EC" id="2.7.11.1" evidence="3"/>
<dbReference type="GO" id="GO:0005524">
    <property type="term" value="F:ATP binding"/>
    <property type="evidence" value="ECO:0007669"/>
    <property type="project" value="UniProtKB-UniRule"/>
</dbReference>
<dbReference type="Gene3D" id="1.10.510.10">
    <property type="entry name" value="Transferase(Phosphotransferase) domain 1"/>
    <property type="match status" value="2"/>
</dbReference>
<protein>
    <recommendedName>
        <fullName evidence="3">non-specific serine/threonine protein kinase</fullName>
        <ecNumber evidence="3">2.7.11.1</ecNumber>
    </recommendedName>
</protein>
<evidence type="ECO:0000313" key="18">
    <source>
        <dbReference type="EMBL" id="ELK29203.1"/>
    </source>
</evidence>
<dbReference type="AlphaFoldDB" id="L5LUR6"/>
<dbReference type="eggNOG" id="KOG0603">
    <property type="taxonomic scope" value="Eukaryota"/>
</dbReference>
<feature type="active site" description="Proton acceptor" evidence="13">
    <location>
        <position position="122"/>
    </location>
</feature>
<evidence type="ECO:0000256" key="4">
    <source>
        <dbReference type="ARBA" id="ARBA00022527"/>
    </source>
</evidence>
<evidence type="ECO:0000256" key="9">
    <source>
        <dbReference type="ARBA" id="ARBA00022777"/>
    </source>
</evidence>
<evidence type="ECO:0000256" key="2">
    <source>
        <dbReference type="ARBA" id="ARBA00009804"/>
    </source>
</evidence>
<evidence type="ECO:0000259" key="16">
    <source>
        <dbReference type="PROSITE" id="PS50011"/>
    </source>
</evidence>
<feature type="non-terminal residue" evidence="18">
    <location>
        <position position="1"/>
    </location>
</feature>
<keyword evidence="10 14" id="KW-0067">ATP-binding</keyword>
<feature type="binding site" evidence="14 15">
    <location>
        <position position="60"/>
    </location>
    <ligand>
        <name>ATP</name>
        <dbReference type="ChEBI" id="CHEBI:30616"/>
    </ligand>
</feature>
<dbReference type="Pfam" id="PF00069">
    <property type="entry name" value="Pkinase"/>
    <property type="match status" value="3"/>
</dbReference>
<dbReference type="PROSITE" id="PS50011">
    <property type="entry name" value="PROTEIN_KINASE_DOM"/>
    <property type="match status" value="1"/>
</dbReference>
<dbReference type="PANTHER" id="PTHR24351">
    <property type="entry name" value="RIBOSOMAL PROTEIN S6 KINASE"/>
    <property type="match status" value="1"/>
</dbReference>
<organism evidence="18 19">
    <name type="scientific">Myotis davidii</name>
    <name type="common">David's myotis</name>
    <dbReference type="NCBI Taxonomy" id="225400"/>
    <lineage>
        <taxon>Eukaryota</taxon>
        <taxon>Metazoa</taxon>
        <taxon>Chordata</taxon>
        <taxon>Craniata</taxon>
        <taxon>Vertebrata</taxon>
        <taxon>Euteleostomi</taxon>
        <taxon>Mammalia</taxon>
        <taxon>Eutheria</taxon>
        <taxon>Laurasiatheria</taxon>
        <taxon>Chiroptera</taxon>
        <taxon>Yangochiroptera</taxon>
        <taxon>Vespertilionidae</taxon>
        <taxon>Myotis</taxon>
    </lineage>
</organism>
<dbReference type="PROSITE" id="PS00108">
    <property type="entry name" value="PROTEIN_KINASE_ST"/>
    <property type="match status" value="2"/>
</dbReference>
<dbReference type="FunFam" id="1.10.510.10:FF:000465">
    <property type="entry name" value="Non-specific serine/threonine protein kinase"/>
    <property type="match status" value="1"/>
</dbReference>
<comment type="similarity">
    <text evidence="2">Belongs to the protein kinase superfamily. AGC Ser/Thr protein kinase family. S6 kinase subfamily.</text>
</comment>
<dbReference type="PROSITE" id="PS00107">
    <property type="entry name" value="PROTEIN_KINASE_ATP"/>
    <property type="match status" value="2"/>
</dbReference>
<gene>
    <name evidence="18" type="ORF">MDA_GLEAN10010256</name>
</gene>
<dbReference type="InterPro" id="IPR011009">
    <property type="entry name" value="Kinase-like_dom_sf"/>
</dbReference>
<dbReference type="SMART" id="SM00220">
    <property type="entry name" value="S_TKc"/>
    <property type="match status" value="2"/>
</dbReference>
<dbReference type="SUPFAM" id="SSF56112">
    <property type="entry name" value="Protein kinase-like (PK-like)"/>
    <property type="match status" value="2"/>
</dbReference>
<proteinExistence type="inferred from homology"/>
<keyword evidence="6" id="KW-0808">Transferase</keyword>
<dbReference type="InterPro" id="IPR000961">
    <property type="entry name" value="AGC-kinase_C"/>
</dbReference>
<evidence type="ECO:0000256" key="1">
    <source>
        <dbReference type="ARBA" id="ARBA00001946"/>
    </source>
</evidence>
<dbReference type="EMBL" id="KB108118">
    <property type="protein sequence ID" value="ELK29203.1"/>
    <property type="molecule type" value="Genomic_DNA"/>
</dbReference>
<evidence type="ECO:0000256" key="10">
    <source>
        <dbReference type="ARBA" id="ARBA00022840"/>
    </source>
</evidence>
<comment type="cofactor">
    <cofactor evidence="1">
        <name>Mg(2+)</name>
        <dbReference type="ChEBI" id="CHEBI:18420"/>
    </cofactor>
</comment>
<comment type="catalytic activity">
    <reaction evidence="12">
        <text>L-seryl-[protein] + ATP = O-phospho-L-seryl-[protein] + ADP + H(+)</text>
        <dbReference type="Rhea" id="RHEA:17989"/>
        <dbReference type="Rhea" id="RHEA-COMP:9863"/>
        <dbReference type="Rhea" id="RHEA-COMP:11604"/>
        <dbReference type="ChEBI" id="CHEBI:15378"/>
        <dbReference type="ChEBI" id="CHEBI:29999"/>
        <dbReference type="ChEBI" id="CHEBI:30616"/>
        <dbReference type="ChEBI" id="CHEBI:83421"/>
        <dbReference type="ChEBI" id="CHEBI:456216"/>
        <dbReference type="EC" id="2.7.11.1"/>
    </reaction>
</comment>
<evidence type="ECO:0000256" key="7">
    <source>
        <dbReference type="ARBA" id="ARBA00022737"/>
    </source>
</evidence>
<keyword evidence="4" id="KW-0723">Serine/threonine-protein kinase</keyword>
<feature type="domain" description="Protein kinase" evidence="16">
    <location>
        <begin position="28"/>
        <end position="450"/>
    </location>
</feature>
<evidence type="ECO:0000256" key="3">
    <source>
        <dbReference type="ARBA" id="ARBA00012513"/>
    </source>
</evidence>
<feature type="binding site" evidence="14">
    <location>
        <begin position="282"/>
        <end position="290"/>
    </location>
    <ligand>
        <name>ATP</name>
        <dbReference type="ChEBI" id="CHEBI:30616"/>
    </ligand>
</feature>
<dbReference type="InterPro" id="IPR017892">
    <property type="entry name" value="Pkinase_C"/>
</dbReference>
<dbReference type="InterPro" id="IPR016239">
    <property type="entry name" value="Ribosomal_S6_kinase_II"/>
</dbReference>
<evidence type="ECO:0000256" key="13">
    <source>
        <dbReference type="PIRSR" id="PIRSR000606-50"/>
    </source>
</evidence>
<evidence type="ECO:0000256" key="15">
    <source>
        <dbReference type="PROSITE-ProRule" id="PRU10141"/>
    </source>
</evidence>
<comment type="catalytic activity">
    <reaction evidence="11">
        <text>L-threonyl-[protein] + ATP = O-phospho-L-threonyl-[protein] + ADP + H(+)</text>
        <dbReference type="Rhea" id="RHEA:46608"/>
        <dbReference type="Rhea" id="RHEA-COMP:11060"/>
        <dbReference type="Rhea" id="RHEA-COMP:11605"/>
        <dbReference type="ChEBI" id="CHEBI:15378"/>
        <dbReference type="ChEBI" id="CHEBI:30013"/>
        <dbReference type="ChEBI" id="CHEBI:30616"/>
        <dbReference type="ChEBI" id="CHEBI:61977"/>
        <dbReference type="ChEBI" id="CHEBI:456216"/>
        <dbReference type="EC" id="2.7.11.1"/>
    </reaction>
</comment>
<feature type="active site" description="Proton acceptor" evidence="13">
    <location>
        <position position="310"/>
    </location>
</feature>
<dbReference type="PIRSF" id="PIRSF000606">
    <property type="entry name" value="Ribsml_S6_kin_2"/>
    <property type="match status" value="1"/>
</dbReference>
<dbReference type="FunFam" id="1.10.510.10:FF:000041">
    <property type="entry name" value="Ribosomal protein S6 kinase"/>
    <property type="match status" value="1"/>
</dbReference>